<accession>A0A8S5VIE4</accession>
<organism evidence="1">
    <name type="scientific">Siphoviridae sp. cthu813</name>
    <dbReference type="NCBI Taxonomy" id="2825618"/>
    <lineage>
        <taxon>Viruses</taxon>
        <taxon>Duplodnaviria</taxon>
        <taxon>Heunggongvirae</taxon>
        <taxon>Uroviricota</taxon>
        <taxon>Caudoviricetes</taxon>
    </lineage>
</organism>
<protein>
    <submittedName>
        <fullName evidence="1">Uncharacterized protein</fullName>
    </submittedName>
</protein>
<dbReference type="EMBL" id="BK016270">
    <property type="protein sequence ID" value="DAG06446.1"/>
    <property type="molecule type" value="Genomic_DNA"/>
</dbReference>
<reference evidence="1" key="1">
    <citation type="journal article" date="2021" name="Proc. Natl. Acad. Sci. U.S.A.">
        <title>A Catalog of Tens of Thousands of Viruses from Human Metagenomes Reveals Hidden Associations with Chronic Diseases.</title>
        <authorList>
            <person name="Tisza M.J."/>
            <person name="Buck C.B."/>
        </authorList>
    </citation>
    <scope>NUCLEOTIDE SEQUENCE</scope>
    <source>
        <strain evidence="1">Cthu813</strain>
    </source>
</reference>
<name>A0A8S5VIE4_9CAUD</name>
<proteinExistence type="predicted"/>
<evidence type="ECO:0000313" key="1">
    <source>
        <dbReference type="EMBL" id="DAG06446.1"/>
    </source>
</evidence>
<sequence>MTESTNKTYKVHYSTTQFDDNTYFVQLIINESKSRQMILNQEETTSFLKFASKHGFIADRIAF</sequence>